<name>A0A6C0B0A1_9ZZZZ</name>
<evidence type="ECO:0000313" key="1">
    <source>
        <dbReference type="EMBL" id="QHS85450.1"/>
    </source>
</evidence>
<dbReference type="AlphaFoldDB" id="A0A6C0B0A1"/>
<reference evidence="1" key="1">
    <citation type="journal article" date="2020" name="Nature">
        <title>Giant virus diversity and host interactions through global metagenomics.</title>
        <authorList>
            <person name="Schulz F."/>
            <person name="Roux S."/>
            <person name="Paez-Espino D."/>
            <person name="Jungbluth S."/>
            <person name="Walsh D.A."/>
            <person name="Denef V.J."/>
            <person name="McMahon K.D."/>
            <person name="Konstantinidis K.T."/>
            <person name="Eloe-Fadrosh E.A."/>
            <person name="Kyrpides N.C."/>
            <person name="Woyke T."/>
        </authorList>
    </citation>
    <scope>NUCLEOTIDE SEQUENCE</scope>
    <source>
        <strain evidence="1">GVMAG-M-3300009182-78</strain>
    </source>
</reference>
<dbReference type="EMBL" id="MN739043">
    <property type="protein sequence ID" value="QHS85450.1"/>
    <property type="molecule type" value="Genomic_DNA"/>
</dbReference>
<accession>A0A6C0B0A1</accession>
<proteinExistence type="predicted"/>
<dbReference type="Gene3D" id="3.30.40.220">
    <property type="match status" value="1"/>
</dbReference>
<evidence type="ECO:0008006" key="2">
    <source>
        <dbReference type="Google" id="ProtNLM"/>
    </source>
</evidence>
<protein>
    <recommendedName>
        <fullName evidence="2">HNH endonuclease</fullName>
    </recommendedName>
</protein>
<sequence length="181" mass="21374">MEEKKIIIHGTGNRYQVNKLTRLSNEPKMKKQVKISPIPDNFYEVSIQPELVKELYNKTELSFTKPYLHVLNEIEKKVASYKQQDILKKRFNKDIFIKPDEVLLLLYDSSMKCHYCSQGTVLLYTIAREMTQWTLDRIDNNIGHNTNNVVISCLDCNLKRRRQNQDAFLFTQQLSIVKMDE</sequence>
<organism evidence="1">
    <name type="scientific">viral metagenome</name>
    <dbReference type="NCBI Taxonomy" id="1070528"/>
    <lineage>
        <taxon>unclassified sequences</taxon>
        <taxon>metagenomes</taxon>
        <taxon>organismal metagenomes</taxon>
    </lineage>
</organism>